<evidence type="ECO:0000313" key="2">
    <source>
        <dbReference type="EMBL" id="MBR8645677.1"/>
    </source>
</evidence>
<accession>A0A941J634</accession>
<evidence type="ECO:0000313" key="3">
    <source>
        <dbReference type="Proteomes" id="UP000680045"/>
    </source>
</evidence>
<evidence type="ECO:0000256" key="1">
    <source>
        <dbReference type="SAM" id="MobiDB-lite"/>
    </source>
</evidence>
<dbReference type="Proteomes" id="UP000680045">
    <property type="component" value="Unassembled WGS sequence"/>
</dbReference>
<dbReference type="SUPFAM" id="SSF55008">
    <property type="entry name" value="HMA, heavy metal-associated domain"/>
    <property type="match status" value="1"/>
</dbReference>
<gene>
    <name evidence="2" type="ORF">KEH51_21700</name>
</gene>
<evidence type="ECO:0008006" key="4">
    <source>
        <dbReference type="Google" id="ProtNLM"/>
    </source>
</evidence>
<proteinExistence type="predicted"/>
<dbReference type="InterPro" id="IPR036163">
    <property type="entry name" value="HMA_dom_sf"/>
</dbReference>
<sequence length="58" mass="6578">MGHSRADVNKESGEARIGYDKNAASFQDFQQAIRDSGYDIKTENQNSPHQEEEDYADL</sequence>
<comment type="caution">
    <text evidence="2">The sequence shown here is derived from an EMBL/GenBank/DDBJ whole genome shotgun (WGS) entry which is preliminary data.</text>
</comment>
<dbReference type="Gene3D" id="3.30.70.100">
    <property type="match status" value="1"/>
</dbReference>
<reference evidence="2" key="1">
    <citation type="submission" date="2021-04" db="EMBL/GenBank/DDBJ databases">
        <title>Whole genome sequencing of Enterococci isolates from hospitalized patients.</title>
        <authorList>
            <person name="Ogoti B.M."/>
            <person name="Onyambu F.G."/>
        </authorList>
    </citation>
    <scope>NUCLEOTIDE SEQUENCE</scope>
    <source>
        <strain evidence="2">242</strain>
    </source>
</reference>
<dbReference type="GO" id="GO:0046872">
    <property type="term" value="F:metal ion binding"/>
    <property type="evidence" value="ECO:0007669"/>
    <property type="project" value="InterPro"/>
</dbReference>
<dbReference type="AlphaFoldDB" id="A0A941J634"/>
<protein>
    <recommendedName>
        <fullName evidence="4">HMA domain-containing protein</fullName>
    </recommendedName>
</protein>
<feature type="region of interest" description="Disordered" evidence="1">
    <location>
        <begin position="36"/>
        <end position="58"/>
    </location>
</feature>
<organism evidence="2 3">
    <name type="scientific">Peribacillus frigoritolerans</name>
    <dbReference type="NCBI Taxonomy" id="450367"/>
    <lineage>
        <taxon>Bacteria</taxon>
        <taxon>Bacillati</taxon>
        <taxon>Bacillota</taxon>
        <taxon>Bacilli</taxon>
        <taxon>Bacillales</taxon>
        <taxon>Bacillaceae</taxon>
        <taxon>Peribacillus</taxon>
    </lineage>
</organism>
<dbReference type="EMBL" id="JAGTPW010000047">
    <property type="protein sequence ID" value="MBR8645677.1"/>
    <property type="molecule type" value="Genomic_DNA"/>
</dbReference>
<name>A0A941J634_9BACI</name>